<evidence type="ECO:0000313" key="2">
    <source>
        <dbReference type="Proteomes" id="UP000829398"/>
    </source>
</evidence>
<accession>A0ACB8JSB7</accession>
<evidence type="ECO:0000313" key="1">
    <source>
        <dbReference type="EMBL" id="KAH9735627.1"/>
    </source>
</evidence>
<protein>
    <submittedName>
        <fullName evidence="1">BED-type domain-containing protein</fullName>
    </submittedName>
</protein>
<proteinExistence type="predicted"/>
<keyword evidence="2" id="KW-1185">Reference proteome</keyword>
<gene>
    <name evidence="1" type="ORF">KPL71_017800</name>
</gene>
<name>A0ACB8JSB7_CITSI</name>
<dbReference type="EMBL" id="CM039175">
    <property type="protein sequence ID" value="KAH9735627.1"/>
    <property type="molecule type" value="Genomic_DNA"/>
</dbReference>
<sequence>MGRGKDKNWEYVEALEDGRLLCKFCRTSYAATITRMRYHLAGVIKRDIEPCPKVPESVRKAVSQEIKPSDSSRKTKTVSTSSPKKKSKTFHQPKVAGACKTDKSKANTSLVRFLVSNKLSLDVSRTPYLGDLLSSVAEVGHGYELPTYSELQSQQILDAKEEIEEYIGKTKKLFTKTEKVRIPEEGMTFHSFKDNVCRIIKELGPKNVVQVILDDPKNCTECCFTDIRGDNFFSEVIEMTMAPASHEGEGLSIENDAAMVVQKAIYSTEFWSNGKKVVQVLQPLFQVLKLIDTYESTSGYLNEALKRVEEVLKQHLDGKDRIEVPRDWRSRLVQPIHEVAGFLNPQYACGLDFFDDDKVKTVLDSLKLLVSGTEREDLSKEVQLYSRKDSDLFNEAATAMLKTLHPRKWWDCHGDRYPVLQKIAVRLLSQTCSTSLCDHITFRQNPFDNESTMNRFMMEKFNLFKSENVKWIDLQRISGLPEYSHEHVQKFLEDLDVLDNINDEVGTPEYRNLNCQLNCGLGTESTVRECNLERQPHGCENLGTVSLSECNLEQFDFGRPALWGAEFRNVSTLTDWNPKLEQGDLLDCGLPSIMEVDPASGLRQSVGGMSCQSPQRFPFITNDFDSAPELVLH</sequence>
<reference evidence="2" key="1">
    <citation type="journal article" date="2023" name="Hortic. Res.">
        <title>A chromosome-level phased genome enabling allele-level studies in sweet orange: a case study on citrus Huanglongbing tolerance.</title>
        <authorList>
            <person name="Wu B."/>
            <person name="Yu Q."/>
            <person name="Deng Z."/>
            <person name="Duan Y."/>
            <person name="Luo F."/>
            <person name="Gmitter F. Jr."/>
        </authorList>
    </citation>
    <scope>NUCLEOTIDE SEQUENCE [LARGE SCALE GENOMIC DNA]</scope>
    <source>
        <strain evidence="2">cv. Valencia</strain>
    </source>
</reference>
<organism evidence="1 2">
    <name type="scientific">Citrus sinensis</name>
    <name type="common">Sweet orange</name>
    <name type="synonym">Citrus aurantium var. sinensis</name>
    <dbReference type="NCBI Taxonomy" id="2711"/>
    <lineage>
        <taxon>Eukaryota</taxon>
        <taxon>Viridiplantae</taxon>
        <taxon>Streptophyta</taxon>
        <taxon>Embryophyta</taxon>
        <taxon>Tracheophyta</taxon>
        <taxon>Spermatophyta</taxon>
        <taxon>Magnoliopsida</taxon>
        <taxon>eudicotyledons</taxon>
        <taxon>Gunneridae</taxon>
        <taxon>Pentapetalae</taxon>
        <taxon>rosids</taxon>
        <taxon>malvids</taxon>
        <taxon>Sapindales</taxon>
        <taxon>Rutaceae</taxon>
        <taxon>Aurantioideae</taxon>
        <taxon>Citrus</taxon>
    </lineage>
</organism>
<comment type="caution">
    <text evidence="1">The sequence shown here is derived from an EMBL/GenBank/DDBJ whole genome shotgun (WGS) entry which is preliminary data.</text>
</comment>
<dbReference type="Proteomes" id="UP000829398">
    <property type="component" value="Chromosome 6"/>
</dbReference>